<evidence type="ECO:0000313" key="2">
    <source>
        <dbReference type="EMBL" id="SDR87949.1"/>
    </source>
</evidence>
<gene>
    <name evidence="2" type="ORF">SAMN04488552_1369</name>
</gene>
<sequence length="122" mass="13288">MKRIHHLPVIMICLLSVLIYSCKDEEKNEQKEEAVTETSSSEKMKEEMAKSSDAKYNPAHGEEGHRCDLPVGAPLDQATTSSTNNTDMTTSPVRLQSATPKINPAHGEPGHDCSVPVGSELN</sequence>
<feature type="compositionally biased region" description="Basic and acidic residues" evidence="1">
    <location>
        <begin position="25"/>
        <end position="53"/>
    </location>
</feature>
<evidence type="ECO:0000256" key="1">
    <source>
        <dbReference type="SAM" id="MobiDB-lite"/>
    </source>
</evidence>
<name>A0A1H1MPV7_9FLAO</name>
<feature type="compositionally biased region" description="Low complexity" evidence="1">
    <location>
        <begin position="79"/>
        <end position="91"/>
    </location>
</feature>
<evidence type="ECO:0000313" key="3">
    <source>
        <dbReference type="Proteomes" id="UP000198858"/>
    </source>
</evidence>
<dbReference type="AlphaFoldDB" id="A0A1H1MPV7"/>
<dbReference type="PROSITE" id="PS51257">
    <property type="entry name" value="PROKAR_LIPOPROTEIN"/>
    <property type="match status" value="1"/>
</dbReference>
<dbReference type="Proteomes" id="UP000198858">
    <property type="component" value="Chromosome I"/>
</dbReference>
<feature type="region of interest" description="Disordered" evidence="1">
    <location>
        <begin position="25"/>
        <end position="122"/>
    </location>
</feature>
<protein>
    <submittedName>
        <fullName evidence="2">Uncharacterized protein</fullName>
    </submittedName>
</protein>
<dbReference type="RefSeq" id="WP_089661804.1">
    <property type="nucleotide sequence ID" value="NZ_LT629745.1"/>
</dbReference>
<accession>A0A1H1MPV7</accession>
<keyword evidence="3" id="KW-1185">Reference proteome</keyword>
<dbReference type="STRING" id="1250231.SAMN04488552_1369"/>
<dbReference type="EMBL" id="LT629745">
    <property type="protein sequence ID" value="SDR87949.1"/>
    <property type="molecule type" value="Genomic_DNA"/>
</dbReference>
<organism evidence="2 3">
    <name type="scientific">Christiangramia echinicola</name>
    <dbReference type="NCBI Taxonomy" id="279359"/>
    <lineage>
        <taxon>Bacteria</taxon>
        <taxon>Pseudomonadati</taxon>
        <taxon>Bacteroidota</taxon>
        <taxon>Flavobacteriia</taxon>
        <taxon>Flavobacteriales</taxon>
        <taxon>Flavobacteriaceae</taxon>
        <taxon>Christiangramia</taxon>
    </lineage>
</organism>
<proteinExistence type="predicted"/>
<reference evidence="2 3" key="1">
    <citation type="submission" date="2016-10" db="EMBL/GenBank/DDBJ databases">
        <authorList>
            <person name="Varghese N."/>
            <person name="Submissions S."/>
        </authorList>
    </citation>
    <scope>NUCLEOTIDE SEQUENCE [LARGE SCALE GENOMIC DNA]</scope>
    <source>
        <strain evidence="2 3">Mar_2010_102</strain>
    </source>
</reference>